<dbReference type="RefSeq" id="WP_354643945.1">
    <property type="nucleotide sequence ID" value="NZ_CP159872.1"/>
</dbReference>
<evidence type="ECO:0000313" key="1">
    <source>
        <dbReference type="EMBL" id="XCM83010.1"/>
    </source>
</evidence>
<accession>A0AAU8K4N0</accession>
<gene>
    <name evidence="1" type="ORF">ABWK59_30855</name>
</gene>
<dbReference type="AlphaFoldDB" id="A0AAU8K4N0"/>
<organism evidence="1">
    <name type="scientific">Kitasatospora camelliae</name>
    <dbReference type="NCBI Taxonomy" id="3156397"/>
    <lineage>
        <taxon>Bacteria</taxon>
        <taxon>Bacillati</taxon>
        <taxon>Actinomycetota</taxon>
        <taxon>Actinomycetes</taxon>
        <taxon>Kitasatosporales</taxon>
        <taxon>Streptomycetaceae</taxon>
        <taxon>Kitasatospora</taxon>
    </lineage>
</organism>
<dbReference type="EMBL" id="CP159872">
    <property type="protein sequence ID" value="XCM83010.1"/>
    <property type="molecule type" value="Genomic_DNA"/>
</dbReference>
<name>A0AAU8K4N0_9ACTN</name>
<dbReference type="KEGG" id="kcm:ABWK59_30855"/>
<reference evidence="1" key="1">
    <citation type="submission" date="2024-06" db="EMBL/GenBank/DDBJ databases">
        <title>The genome sequences of Kitasatospora sp. strain HUAS MG31.</title>
        <authorList>
            <person name="Mo P."/>
        </authorList>
    </citation>
    <scope>NUCLEOTIDE SEQUENCE</scope>
    <source>
        <strain evidence="1">HUAS MG31</strain>
    </source>
</reference>
<proteinExistence type="predicted"/>
<protein>
    <submittedName>
        <fullName evidence="1">Uncharacterized protein</fullName>
    </submittedName>
</protein>
<sequence>MDLKQTFAYWLRGTGRRRAADFIRVVEAERDHWQARAAALTERLACADELIIDLACDRDKKIRLLAQAIEDRDLVLDAHRFLIEENDELTARCTELRMDLANRDAIYSPAPADSGPAIPLPTYDPDAPTEKLPITTLWNSLGLRTVGSAA</sequence>